<sequence length="51" mass="5939">MLETTYRGKPLSECSKEELIEAVEDCMRLQQSQAQSYKEQLRLADLRYKGA</sequence>
<dbReference type="AlphaFoldDB" id="A0A0F9U397"/>
<gene>
    <name evidence="1" type="ORF">LCGC14_0316840</name>
</gene>
<protein>
    <submittedName>
        <fullName evidence="1">Uncharacterized protein</fullName>
    </submittedName>
</protein>
<name>A0A0F9U397_9ZZZZ</name>
<evidence type="ECO:0000313" key="1">
    <source>
        <dbReference type="EMBL" id="KKN81772.1"/>
    </source>
</evidence>
<comment type="caution">
    <text evidence="1">The sequence shown here is derived from an EMBL/GenBank/DDBJ whole genome shotgun (WGS) entry which is preliminary data.</text>
</comment>
<dbReference type="EMBL" id="LAZR01000211">
    <property type="protein sequence ID" value="KKN81772.1"/>
    <property type="molecule type" value="Genomic_DNA"/>
</dbReference>
<reference evidence="1" key="1">
    <citation type="journal article" date="2015" name="Nature">
        <title>Complex archaea that bridge the gap between prokaryotes and eukaryotes.</title>
        <authorList>
            <person name="Spang A."/>
            <person name="Saw J.H."/>
            <person name="Jorgensen S.L."/>
            <person name="Zaremba-Niedzwiedzka K."/>
            <person name="Martijn J."/>
            <person name="Lind A.E."/>
            <person name="van Eijk R."/>
            <person name="Schleper C."/>
            <person name="Guy L."/>
            <person name="Ettema T.J."/>
        </authorList>
    </citation>
    <scope>NUCLEOTIDE SEQUENCE</scope>
</reference>
<accession>A0A0F9U397</accession>
<proteinExistence type="predicted"/>
<organism evidence="1">
    <name type="scientific">marine sediment metagenome</name>
    <dbReference type="NCBI Taxonomy" id="412755"/>
    <lineage>
        <taxon>unclassified sequences</taxon>
        <taxon>metagenomes</taxon>
        <taxon>ecological metagenomes</taxon>
    </lineage>
</organism>